<keyword evidence="5" id="KW-1185">Reference proteome</keyword>
<dbReference type="Gene3D" id="3.40.630.30">
    <property type="match status" value="1"/>
</dbReference>
<dbReference type="InterPro" id="IPR050832">
    <property type="entry name" value="Bact_Acetyltransf"/>
</dbReference>
<protein>
    <submittedName>
        <fullName evidence="4">GNAT family N-acetyltransferase</fullName>
    </submittedName>
</protein>
<organism evidence="4 5">
    <name type="scientific">Nemorincola caseinilytica</name>
    <dbReference type="NCBI Taxonomy" id="2054315"/>
    <lineage>
        <taxon>Bacteria</taxon>
        <taxon>Pseudomonadati</taxon>
        <taxon>Bacteroidota</taxon>
        <taxon>Chitinophagia</taxon>
        <taxon>Chitinophagales</taxon>
        <taxon>Chitinophagaceae</taxon>
        <taxon>Nemorincola</taxon>
    </lineage>
</organism>
<keyword evidence="1" id="KW-0808">Transferase</keyword>
<dbReference type="CDD" id="cd04301">
    <property type="entry name" value="NAT_SF"/>
    <property type="match status" value="1"/>
</dbReference>
<reference evidence="5" key="1">
    <citation type="journal article" date="2019" name="Int. J. Syst. Evol. Microbiol.">
        <title>The Global Catalogue of Microorganisms (GCM) 10K type strain sequencing project: providing services to taxonomists for standard genome sequencing and annotation.</title>
        <authorList>
            <consortium name="The Broad Institute Genomics Platform"/>
            <consortium name="The Broad Institute Genome Sequencing Center for Infectious Disease"/>
            <person name="Wu L."/>
            <person name="Ma J."/>
        </authorList>
    </citation>
    <scope>NUCLEOTIDE SEQUENCE [LARGE SCALE GENOMIC DNA]</scope>
    <source>
        <strain evidence="5">JCM 32105</strain>
    </source>
</reference>
<feature type="domain" description="N-acetyltransferase" evidence="3">
    <location>
        <begin position="1"/>
        <end position="160"/>
    </location>
</feature>
<dbReference type="InterPro" id="IPR000182">
    <property type="entry name" value="GNAT_dom"/>
</dbReference>
<gene>
    <name evidence="4" type="ORF">GCM10023093_19570</name>
</gene>
<dbReference type="SUPFAM" id="SSF55729">
    <property type="entry name" value="Acyl-CoA N-acyltransferases (Nat)"/>
    <property type="match status" value="1"/>
</dbReference>
<evidence type="ECO:0000313" key="4">
    <source>
        <dbReference type="EMBL" id="GAA4466104.1"/>
    </source>
</evidence>
<dbReference type="EMBL" id="BAABFA010000011">
    <property type="protein sequence ID" value="GAA4466104.1"/>
    <property type="molecule type" value="Genomic_DNA"/>
</dbReference>
<dbReference type="PROSITE" id="PS51186">
    <property type="entry name" value="GNAT"/>
    <property type="match status" value="1"/>
</dbReference>
<evidence type="ECO:0000313" key="5">
    <source>
        <dbReference type="Proteomes" id="UP001500067"/>
    </source>
</evidence>
<sequence>MDITAAHTGHIPVIMAITHEVWPPTYVPIIGEAQVSYMLGLFYTPEALTRQITEDGHRFIIGYKEGRAVAFASYSAIEPCIYKLHKLYILPGMQGQGIGRGMIDHIVTEIRQKCMVAELRLNVNIHNAQAITFYNRYGFRHLRDEDIDIGGGYFMNDHVLYLAINTERK</sequence>
<dbReference type="Pfam" id="PF00583">
    <property type="entry name" value="Acetyltransf_1"/>
    <property type="match status" value="1"/>
</dbReference>
<dbReference type="InterPro" id="IPR016181">
    <property type="entry name" value="Acyl_CoA_acyltransferase"/>
</dbReference>
<dbReference type="Proteomes" id="UP001500067">
    <property type="component" value="Unassembled WGS sequence"/>
</dbReference>
<evidence type="ECO:0000256" key="2">
    <source>
        <dbReference type="ARBA" id="ARBA00023315"/>
    </source>
</evidence>
<comment type="caution">
    <text evidence="4">The sequence shown here is derived from an EMBL/GenBank/DDBJ whole genome shotgun (WGS) entry which is preliminary data.</text>
</comment>
<evidence type="ECO:0000256" key="1">
    <source>
        <dbReference type="ARBA" id="ARBA00022679"/>
    </source>
</evidence>
<dbReference type="PANTHER" id="PTHR43877:SF2">
    <property type="entry name" value="AMINOALKYLPHOSPHONATE N-ACETYLTRANSFERASE-RELATED"/>
    <property type="match status" value="1"/>
</dbReference>
<dbReference type="RefSeq" id="WP_345082339.1">
    <property type="nucleotide sequence ID" value="NZ_BAABFA010000011.1"/>
</dbReference>
<proteinExistence type="predicted"/>
<keyword evidence="2" id="KW-0012">Acyltransferase</keyword>
<evidence type="ECO:0000259" key="3">
    <source>
        <dbReference type="PROSITE" id="PS51186"/>
    </source>
</evidence>
<dbReference type="PANTHER" id="PTHR43877">
    <property type="entry name" value="AMINOALKYLPHOSPHONATE N-ACETYLTRANSFERASE-RELATED-RELATED"/>
    <property type="match status" value="1"/>
</dbReference>
<accession>A0ABP8NEW1</accession>
<name>A0ABP8NEW1_9BACT</name>